<comment type="cofactor">
    <cofactor evidence="12">
        <name>Fe(2+)</name>
        <dbReference type="ChEBI" id="CHEBI:29033"/>
    </cofactor>
    <text evidence="12">Binds 1 Fe(2+) ion per subunit.</text>
</comment>
<dbReference type="Pfam" id="PF21233">
    <property type="entry name" value="WHD_RIOX1"/>
    <property type="match status" value="1"/>
</dbReference>
<evidence type="ECO:0000256" key="8">
    <source>
        <dbReference type="ARBA" id="ARBA00023004"/>
    </source>
</evidence>
<dbReference type="EMBL" id="KL596672">
    <property type="protein sequence ID" value="KER29794.1"/>
    <property type="molecule type" value="Genomic_DNA"/>
</dbReference>
<dbReference type="Gene3D" id="1.10.10.1500">
    <property type="entry name" value="JmjC domain-containing ribosomal oxygenase (ROX), dimer domain"/>
    <property type="match status" value="1"/>
</dbReference>
<feature type="compositionally biased region" description="Polar residues" evidence="13">
    <location>
        <begin position="181"/>
        <end position="194"/>
    </location>
</feature>
<protein>
    <recommendedName>
        <fullName evidence="12">Bifunctional lysine-specific demethylase and histidyl-hydroxylase</fullName>
        <ecNumber evidence="12">1.14.11.-</ecNumber>
    </recommendedName>
</protein>
<feature type="compositionally biased region" description="Low complexity" evidence="13">
    <location>
        <begin position="206"/>
        <end position="215"/>
    </location>
</feature>
<feature type="region of interest" description="Disordered" evidence="13">
    <location>
        <begin position="678"/>
        <end position="704"/>
    </location>
</feature>
<evidence type="ECO:0000313" key="15">
    <source>
        <dbReference type="EMBL" id="KER29794.1"/>
    </source>
</evidence>
<dbReference type="PANTHER" id="PTHR13096:SF8">
    <property type="entry name" value="RIBOSOMAL OXYGENASE 1"/>
    <property type="match status" value="1"/>
</dbReference>
<evidence type="ECO:0000256" key="12">
    <source>
        <dbReference type="RuleBase" id="RU366061"/>
    </source>
</evidence>
<proteinExistence type="inferred from homology"/>
<dbReference type="AlphaFoldDB" id="A0A075AHF5"/>
<keyword evidence="4 12" id="KW-0479">Metal-binding</keyword>
<evidence type="ECO:0000256" key="11">
    <source>
        <dbReference type="ARBA" id="ARBA00023242"/>
    </source>
</evidence>
<comment type="function">
    <text evidence="12">Oxygenase that can act as both a histone lysine demethylase and a ribosomal histidine hydroxylase.</text>
</comment>
<dbReference type="InterPro" id="IPR003347">
    <property type="entry name" value="JmjC_dom"/>
</dbReference>
<evidence type="ECO:0000256" key="10">
    <source>
        <dbReference type="ARBA" id="ARBA00023163"/>
    </source>
</evidence>
<organism evidence="15 16">
    <name type="scientific">Opisthorchis viverrini</name>
    <name type="common">Southeast Asian liver fluke</name>
    <dbReference type="NCBI Taxonomy" id="6198"/>
    <lineage>
        <taxon>Eukaryota</taxon>
        <taxon>Metazoa</taxon>
        <taxon>Spiralia</taxon>
        <taxon>Lophotrochozoa</taxon>
        <taxon>Platyhelminthes</taxon>
        <taxon>Trematoda</taxon>
        <taxon>Digenea</taxon>
        <taxon>Opisthorchiida</taxon>
        <taxon>Opisthorchiata</taxon>
        <taxon>Opisthorchiidae</taxon>
        <taxon>Opisthorchis</taxon>
    </lineage>
</organism>
<feature type="compositionally biased region" description="Polar residues" evidence="13">
    <location>
        <begin position="866"/>
        <end position="877"/>
    </location>
</feature>
<gene>
    <name evidence="15" type="ORF">T265_03702</name>
</gene>
<keyword evidence="6 12" id="KW-0223">Dioxygenase</keyword>
<feature type="compositionally biased region" description="Basic residues" evidence="13">
    <location>
        <begin position="166"/>
        <end position="177"/>
    </location>
</feature>
<keyword evidence="10 12" id="KW-0804">Transcription</keyword>
<dbReference type="GO" id="GO:0005506">
    <property type="term" value="F:iron ion binding"/>
    <property type="evidence" value="ECO:0007669"/>
    <property type="project" value="UniProtKB-UniRule"/>
</dbReference>
<dbReference type="OrthoDB" id="425950at2759"/>
<dbReference type="Proteomes" id="UP000054324">
    <property type="component" value="Unassembled WGS sequence"/>
</dbReference>
<comment type="similarity">
    <text evidence="2">Belongs to the ROX family. NO66 subfamily.</text>
</comment>
<keyword evidence="11 12" id="KW-0539">Nucleus</keyword>
<keyword evidence="3" id="KW-0678">Repressor</keyword>
<feature type="compositionally biased region" description="Basic and acidic residues" evidence="13">
    <location>
        <begin position="146"/>
        <end position="162"/>
    </location>
</feature>
<dbReference type="Pfam" id="PF08007">
    <property type="entry name" value="JmjC_2"/>
    <property type="match status" value="1"/>
</dbReference>
<dbReference type="Gene3D" id="2.60.120.650">
    <property type="entry name" value="Cupin"/>
    <property type="match status" value="1"/>
</dbReference>
<sequence length="896" mass="99928">MAYRKCKSRLGQPGSIPALVLPSGGMAARHRERATAERSWPITLSLHSLNSSQTKLLCFQTLGKLANNPRATALLNKVTETLNKTAQKHTNEAVESILHPQLNDKHQTAPSSKKAKKKKKKKPTKPDTIDPHQQISAASSTTYTLSDKKLVQTPDASRETDQLSKNQRKRLRKKLKKQGPELTTRQTTSDSNVPIQPPATGLKRQLPLPVSPSEEPLAHSKKRLRTSPDPQIDPVKRTLEPLHQKCKSLDTSESIDAKMENQFIPVDPVALGRKELEALLTPISISDFFAKYFEKQPLLIQRKSSFKNQWLTTYEIDTLLRQERVMFTEHLDLAAYEDGRRYTLNPPGQAFPSVVWDHYNTGCSVRLLCPQVFFSNIREHLSLLQEYFGCFVGANVYLTPPGSQGFAPHYDDIEAFVLQLEGTKRWRIYAPRNESEKLACDPSPNFTQEEIGEPILTATLKPGDVLYFPRGYIHQAETSEDTHSLHLTISAYQKHSWGDFLSKLLPIALQSAIETSVEFRKGLPVGFLRHVGGFSQSMSNKEKDKSGESTKVVAHVRAEVVARLRMLADQLERQANTGQQESSSAPCQSLTAPDPLLTAADLFATDLIAQSLPPQLKDEELMCHVKSQGERWCMFTTAEGESGGSKKPGVVDLVELEPDTKIRLVRWSAVRAVRTRVASATGAPASGQDESTDDEGSGSESEEDPKDLIAVYHSLSNTNVYKERPLDEMALHRKLLPALDYLARQYPSFVKVDNLPLATLDDRMNAAIGLYEAGLLITKEPLSPMDDAVSSSEDEEESEGSSDNVTHSFEEDEDTIEDDPTDSDDLDPDELVDEESDDEDDDEEEDSVDDLRFDESYSSDEPSSPQPVNFKQKQNSMAALPAPTKQRSKNKKQTSK</sequence>
<dbReference type="PROSITE" id="PS51184">
    <property type="entry name" value="JMJC"/>
    <property type="match status" value="1"/>
</dbReference>
<dbReference type="RefSeq" id="XP_009166508.1">
    <property type="nucleotide sequence ID" value="XM_009168244.1"/>
</dbReference>
<keyword evidence="8 12" id="KW-0408">Iron</keyword>
<evidence type="ECO:0000256" key="13">
    <source>
        <dbReference type="SAM" id="MobiDB-lite"/>
    </source>
</evidence>
<dbReference type="FunFam" id="2.60.120.650:FF:000013">
    <property type="entry name" value="Ribosomal oxygenase 1"/>
    <property type="match status" value="1"/>
</dbReference>
<dbReference type="GeneID" id="20317889"/>
<evidence type="ECO:0000256" key="6">
    <source>
        <dbReference type="ARBA" id="ARBA00022964"/>
    </source>
</evidence>
<dbReference type="GO" id="GO:0005730">
    <property type="term" value="C:nucleolus"/>
    <property type="evidence" value="ECO:0007669"/>
    <property type="project" value="TreeGrafter"/>
</dbReference>
<feature type="compositionally biased region" description="Low complexity" evidence="13">
    <location>
        <begin position="678"/>
        <end position="689"/>
    </location>
</feature>
<feature type="compositionally biased region" description="Acidic residues" evidence="13">
    <location>
        <begin position="690"/>
        <end position="704"/>
    </location>
</feature>
<evidence type="ECO:0000256" key="7">
    <source>
        <dbReference type="ARBA" id="ARBA00023002"/>
    </source>
</evidence>
<evidence type="ECO:0000259" key="14">
    <source>
        <dbReference type="PROSITE" id="PS51184"/>
    </source>
</evidence>
<feature type="compositionally biased region" description="Basic residues" evidence="13">
    <location>
        <begin position="886"/>
        <end position="896"/>
    </location>
</feature>
<feature type="compositionally biased region" description="Polar residues" evidence="13">
    <location>
        <begin position="131"/>
        <end position="145"/>
    </location>
</feature>
<dbReference type="KEGG" id="ovi:T265_03702"/>
<dbReference type="GO" id="GO:0032453">
    <property type="term" value="F:histone H3K4 demethylase activity"/>
    <property type="evidence" value="ECO:0007669"/>
    <property type="project" value="TreeGrafter"/>
</dbReference>
<accession>A0A075AHF5</accession>
<dbReference type="GO" id="GO:0051864">
    <property type="term" value="F:histone H3K36 demethylase activity"/>
    <property type="evidence" value="ECO:0007669"/>
    <property type="project" value="TreeGrafter"/>
</dbReference>
<dbReference type="STRING" id="6198.A0A075AHF5"/>
<reference evidence="15 16" key="1">
    <citation type="submission" date="2013-11" db="EMBL/GenBank/DDBJ databases">
        <title>Opisthorchis viverrini - life in the bile duct.</title>
        <authorList>
            <person name="Young N.D."/>
            <person name="Nagarajan N."/>
            <person name="Lin S.J."/>
            <person name="Korhonen P.K."/>
            <person name="Jex A.R."/>
            <person name="Hall R.S."/>
            <person name="Safavi-Hemami H."/>
            <person name="Kaewkong W."/>
            <person name="Bertrand D."/>
            <person name="Gao S."/>
            <person name="Seet Q."/>
            <person name="Wongkham S."/>
            <person name="Teh B.T."/>
            <person name="Wongkham C."/>
            <person name="Intapan P.M."/>
            <person name="Maleewong W."/>
            <person name="Yang X."/>
            <person name="Hu M."/>
            <person name="Wang Z."/>
            <person name="Hofmann A."/>
            <person name="Sternberg P.W."/>
            <person name="Tan P."/>
            <person name="Wang J."/>
            <person name="Gasser R.B."/>
        </authorList>
    </citation>
    <scope>NUCLEOTIDE SEQUENCE [LARGE SCALE GENOMIC DNA]</scope>
</reference>
<feature type="region of interest" description="Disordered" evidence="13">
    <location>
        <begin position="782"/>
        <end position="896"/>
    </location>
</feature>
<feature type="region of interest" description="Disordered" evidence="13">
    <location>
        <begin position="96"/>
        <end position="235"/>
    </location>
</feature>
<feature type="domain" description="JmjC" evidence="14">
    <location>
        <begin position="363"/>
        <end position="508"/>
    </location>
</feature>
<keyword evidence="9 12" id="KW-0805">Transcription regulation</keyword>
<keyword evidence="7 12" id="KW-0560">Oxidoreductase</keyword>
<dbReference type="InterPro" id="IPR049043">
    <property type="entry name" value="WHD_RIOX1"/>
</dbReference>
<dbReference type="InterPro" id="IPR039994">
    <property type="entry name" value="NO66-like"/>
</dbReference>
<dbReference type="CTD" id="20317889"/>
<evidence type="ECO:0000256" key="4">
    <source>
        <dbReference type="ARBA" id="ARBA00022723"/>
    </source>
</evidence>
<dbReference type="SUPFAM" id="SSF51197">
    <property type="entry name" value="Clavaminate synthase-like"/>
    <property type="match status" value="1"/>
</dbReference>
<feature type="compositionally biased region" description="Acidic residues" evidence="13">
    <location>
        <begin position="810"/>
        <end position="848"/>
    </location>
</feature>
<dbReference type="Gene3D" id="3.90.930.40">
    <property type="match status" value="1"/>
</dbReference>
<comment type="subcellular location">
    <subcellularLocation>
        <location evidence="1 12">Nucleus</location>
    </subcellularLocation>
</comment>
<evidence type="ECO:0000256" key="5">
    <source>
        <dbReference type="ARBA" id="ARBA00022853"/>
    </source>
</evidence>
<evidence type="ECO:0000256" key="9">
    <source>
        <dbReference type="ARBA" id="ARBA00023015"/>
    </source>
</evidence>
<keyword evidence="5" id="KW-0156">Chromatin regulator</keyword>
<evidence type="ECO:0000256" key="1">
    <source>
        <dbReference type="ARBA" id="ARBA00004123"/>
    </source>
</evidence>
<evidence type="ECO:0000313" key="16">
    <source>
        <dbReference type="Proteomes" id="UP000054324"/>
    </source>
</evidence>
<dbReference type="PANTHER" id="PTHR13096">
    <property type="entry name" value="MINA53 MYC INDUCED NUCLEAR ANTIGEN"/>
    <property type="match status" value="1"/>
</dbReference>
<feature type="compositionally biased region" description="Basic residues" evidence="13">
    <location>
        <begin position="113"/>
        <end position="123"/>
    </location>
</feature>
<dbReference type="EC" id="1.14.11.-" evidence="12"/>
<evidence type="ECO:0000256" key="2">
    <source>
        <dbReference type="ARBA" id="ARBA00010309"/>
    </source>
</evidence>
<name>A0A075AHF5_OPIVI</name>
<keyword evidence="16" id="KW-1185">Reference proteome</keyword>
<evidence type="ECO:0000256" key="3">
    <source>
        <dbReference type="ARBA" id="ARBA00022491"/>
    </source>
</evidence>